<evidence type="ECO:0000313" key="1">
    <source>
        <dbReference type="EMBL" id="CAF1200417.1"/>
    </source>
</evidence>
<accession>A0A816TQR9</accession>
<comment type="caution">
    <text evidence="5">The sequence shown here is derived from an EMBL/GenBank/DDBJ whole genome shotgun (WGS) entry which is preliminary data.</text>
</comment>
<dbReference type="Proteomes" id="UP000663887">
    <property type="component" value="Unassembled WGS sequence"/>
</dbReference>
<protein>
    <submittedName>
        <fullName evidence="5">Uncharacterized protein</fullName>
    </submittedName>
</protein>
<organism evidence="5 6">
    <name type="scientific">Rotaria magnacalcarata</name>
    <dbReference type="NCBI Taxonomy" id="392030"/>
    <lineage>
        <taxon>Eukaryota</taxon>
        <taxon>Metazoa</taxon>
        <taxon>Spiralia</taxon>
        <taxon>Gnathifera</taxon>
        <taxon>Rotifera</taxon>
        <taxon>Eurotatoria</taxon>
        <taxon>Bdelloidea</taxon>
        <taxon>Philodinida</taxon>
        <taxon>Philodinidae</taxon>
        <taxon>Rotaria</taxon>
    </lineage>
</organism>
<evidence type="ECO:0000313" key="2">
    <source>
        <dbReference type="EMBL" id="CAF1653261.1"/>
    </source>
</evidence>
<dbReference type="EMBL" id="CAJNRF010002374">
    <property type="protein sequence ID" value="CAF2037364.1"/>
    <property type="molecule type" value="Genomic_DNA"/>
</dbReference>
<sequence>MRLNIEDNKQHVASSLCKRIHAAKLIKYLVTEKHSLLDAIEDDFNSRELNSKTITTEEEEKLNFPLEKVKFHLNTVMFNLNWFLGKNMVEYQVMVMVMEIIMKKMKI</sequence>
<dbReference type="Proteomes" id="UP000663855">
    <property type="component" value="Unassembled WGS sequence"/>
</dbReference>
<dbReference type="EMBL" id="CAJNRG010007827">
    <property type="protein sequence ID" value="CAF2098378.1"/>
    <property type="molecule type" value="Genomic_DNA"/>
</dbReference>
<dbReference type="EMBL" id="CAJNOV010005188">
    <property type="protein sequence ID" value="CAF1200417.1"/>
    <property type="molecule type" value="Genomic_DNA"/>
</dbReference>
<dbReference type="Proteomes" id="UP000663824">
    <property type="component" value="Unassembled WGS sequence"/>
</dbReference>
<evidence type="ECO:0000313" key="6">
    <source>
        <dbReference type="Proteomes" id="UP000663887"/>
    </source>
</evidence>
<evidence type="ECO:0000313" key="4">
    <source>
        <dbReference type="EMBL" id="CAF2037364.1"/>
    </source>
</evidence>
<proteinExistence type="predicted"/>
<gene>
    <name evidence="1" type="ORF">CJN711_LOCUS11988</name>
    <name evidence="2" type="ORF">KQP761_LOCUS30399</name>
    <name evidence="3" type="ORF">MBJ925_LOCUS10679</name>
    <name evidence="4" type="ORF">WKI299_LOCUS7778</name>
    <name evidence="5" type="ORF">XDN619_LOCUS18139</name>
</gene>
<evidence type="ECO:0000313" key="5">
    <source>
        <dbReference type="EMBL" id="CAF2098378.1"/>
    </source>
</evidence>
<dbReference type="AlphaFoldDB" id="A0A816TQR9"/>
<name>A0A816TQR9_9BILA</name>
<evidence type="ECO:0000313" key="3">
    <source>
        <dbReference type="EMBL" id="CAF2035914.1"/>
    </source>
</evidence>
<dbReference type="Proteomes" id="UP000663856">
    <property type="component" value="Unassembled WGS sequence"/>
</dbReference>
<dbReference type="EMBL" id="CAJNRE010004552">
    <property type="protein sequence ID" value="CAF2035914.1"/>
    <property type="molecule type" value="Genomic_DNA"/>
</dbReference>
<reference evidence="5" key="1">
    <citation type="submission" date="2021-02" db="EMBL/GenBank/DDBJ databases">
        <authorList>
            <person name="Nowell W R."/>
        </authorList>
    </citation>
    <scope>NUCLEOTIDE SEQUENCE</scope>
</reference>
<dbReference type="EMBL" id="CAJNOW010016923">
    <property type="protein sequence ID" value="CAF1653261.1"/>
    <property type="molecule type" value="Genomic_DNA"/>
</dbReference>
<dbReference type="Proteomes" id="UP000663834">
    <property type="component" value="Unassembled WGS sequence"/>
</dbReference>